<evidence type="ECO:0000259" key="1">
    <source>
        <dbReference type="Pfam" id="PF24626"/>
    </source>
</evidence>
<dbReference type="Proteomes" id="UP001234989">
    <property type="component" value="Chromosome 12"/>
</dbReference>
<organism evidence="2 3">
    <name type="scientific">Solanum verrucosum</name>
    <dbReference type="NCBI Taxonomy" id="315347"/>
    <lineage>
        <taxon>Eukaryota</taxon>
        <taxon>Viridiplantae</taxon>
        <taxon>Streptophyta</taxon>
        <taxon>Embryophyta</taxon>
        <taxon>Tracheophyta</taxon>
        <taxon>Spermatophyta</taxon>
        <taxon>Magnoliopsida</taxon>
        <taxon>eudicotyledons</taxon>
        <taxon>Gunneridae</taxon>
        <taxon>Pentapetalae</taxon>
        <taxon>asterids</taxon>
        <taxon>lamiids</taxon>
        <taxon>Solanales</taxon>
        <taxon>Solanaceae</taxon>
        <taxon>Solanoideae</taxon>
        <taxon>Solaneae</taxon>
        <taxon>Solanum</taxon>
    </lineage>
</organism>
<dbReference type="InterPro" id="IPR056924">
    <property type="entry name" value="SH3_Tf2-1"/>
</dbReference>
<accession>A0AAF1A2L6</accession>
<reference evidence="2" key="1">
    <citation type="submission" date="2023-08" db="EMBL/GenBank/DDBJ databases">
        <title>A de novo genome assembly of Solanum verrucosum Schlechtendal, a Mexican diploid species geographically isolated from the other diploid A-genome species in potato relatives.</title>
        <authorList>
            <person name="Hosaka K."/>
        </authorList>
    </citation>
    <scope>NUCLEOTIDE SEQUENCE</scope>
    <source>
        <tissue evidence="2">Young leaves</tissue>
    </source>
</reference>
<dbReference type="EMBL" id="CP133623">
    <property type="protein sequence ID" value="WMV57889.1"/>
    <property type="molecule type" value="Genomic_DNA"/>
</dbReference>
<dbReference type="PANTHER" id="PTHR46148">
    <property type="entry name" value="CHROMO DOMAIN-CONTAINING PROTEIN"/>
    <property type="match status" value="1"/>
</dbReference>
<proteinExistence type="predicted"/>
<evidence type="ECO:0000313" key="2">
    <source>
        <dbReference type="EMBL" id="WMV57889.1"/>
    </source>
</evidence>
<name>A0AAF1A2L6_SOLVR</name>
<dbReference type="Pfam" id="PF24626">
    <property type="entry name" value="SH3_Tf2-1"/>
    <property type="match status" value="1"/>
</dbReference>
<dbReference type="AlphaFoldDB" id="A0AAF1A2L6"/>
<feature type="domain" description="Tf2-1-like SH3-like" evidence="1">
    <location>
        <begin position="99"/>
        <end position="153"/>
    </location>
</feature>
<evidence type="ECO:0000313" key="3">
    <source>
        <dbReference type="Proteomes" id="UP001234989"/>
    </source>
</evidence>
<keyword evidence="3" id="KW-1185">Reference proteome</keyword>
<gene>
    <name evidence="2" type="ORF">MTR67_051274</name>
</gene>
<protein>
    <recommendedName>
        <fullName evidence="1">Tf2-1-like SH3-like domain-containing protein</fullName>
    </recommendedName>
</protein>
<dbReference type="PANTHER" id="PTHR46148:SF56">
    <property type="entry name" value="RETROTRANSPOSON PROTEIN"/>
    <property type="match status" value="1"/>
</dbReference>
<sequence>MTQEINILTWKWKVINMDFITGLPRTRRQHDFIWVIVDRVAKSAHFLDVKTTDSVEDYVNSTSMTKSGCMESPCLSSQIEVLSLPLISGNRFRKKSPMKWVMRFGKKGKLSSRYVGPYIILKRVDNVAYELELPVELAVVHPVFHICLLKKCVG</sequence>